<protein>
    <submittedName>
        <fullName evidence="2">Uncharacterized protein</fullName>
    </submittedName>
</protein>
<feature type="transmembrane region" description="Helical" evidence="1">
    <location>
        <begin position="216"/>
        <end position="236"/>
    </location>
</feature>
<feature type="transmembrane region" description="Helical" evidence="1">
    <location>
        <begin position="288"/>
        <end position="310"/>
    </location>
</feature>
<organism evidence="2 3">
    <name type="scientific">Tritrichomonas musculus</name>
    <dbReference type="NCBI Taxonomy" id="1915356"/>
    <lineage>
        <taxon>Eukaryota</taxon>
        <taxon>Metamonada</taxon>
        <taxon>Parabasalia</taxon>
        <taxon>Tritrichomonadida</taxon>
        <taxon>Tritrichomonadidae</taxon>
        <taxon>Tritrichomonas</taxon>
    </lineage>
</organism>
<keyword evidence="3" id="KW-1185">Reference proteome</keyword>
<evidence type="ECO:0000256" key="1">
    <source>
        <dbReference type="SAM" id="Phobius"/>
    </source>
</evidence>
<feature type="transmembrane region" description="Helical" evidence="1">
    <location>
        <begin position="114"/>
        <end position="131"/>
    </location>
</feature>
<proteinExistence type="predicted"/>
<feature type="transmembrane region" description="Helical" evidence="1">
    <location>
        <begin position="137"/>
        <end position="157"/>
    </location>
</feature>
<feature type="transmembrane region" description="Helical" evidence="1">
    <location>
        <begin position="380"/>
        <end position="398"/>
    </location>
</feature>
<feature type="transmembrane region" description="Helical" evidence="1">
    <location>
        <begin position="343"/>
        <end position="368"/>
    </location>
</feature>
<feature type="transmembrane region" description="Helical" evidence="1">
    <location>
        <begin position="86"/>
        <end position="105"/>
    </location>
</feature>
<keyword evidence="1" id="KW-1133">Transmembrane helix</keyword>
<accession>A0ABR2KM71</accession>
<dbReference type="Proteomes" id="UP001470230">
    <property type="component" value="Unassembled WGS sequence"/>
</dbReference>
<evidence type="ECO:0000313" key="3">
    <source>
        <dbReference type="Proteomes" id="UP001470230"/>
    </source>
</evidence>
<reference evidence="2 3" key="1">
    <citation type="submission" date="2024-04" db="EMBL/GenBank/DDBJ databases">
        <title>Tritrichomonas musculus Genome.</title>
        <authorList>
            <person name="Alves-Ferreira E."/>
            <person name="Grigg M."/>
            <person name="Lorenzi H."/>
            <person name="Galac M."/>
        </authorList>
    </citation>
    <scope>NUCLEOTIDE SEQUENCE [LARGE SCALE GENOMIC DNA]</scope>
    <source>
        <strain evidence="2 3">EAF2021</strain>
    </source>
</reference>
<gene>
    <name evidence="2" type="ORF">M9Y10_029389</name>
</gene>
<keyword evidence="1" id="KW-0812">Transmembrane</keyword>
<feature type="transmembrane region" description="Helical" evidence="1">
    <location>
        <begin position="193"/>
        <end position="210"/>
    </location>
</feature>
<feature type="transmembrane region" description="Helical" evidence="1">
    <location>
        <begin position="452"/>
        <end position="476"/>
    </location>
</feature>
<feature type="transmembrane region" description="Helical" evidence="1">
    <location>
        <begin position="248"/>
        <end position="268"/>
    </location>
</feature>
<comment type="caution">
    <text evidence="2">The sequence shown here is derived from an EMBL/GenBank/DDBJ whole genome shotgun (WGS) entry which is preliminary data.</text>
</comment>
<sequence length="481" mass="54607">MPCGCDCSDSFAGLLFSQLFDIGNSAGSLIVEALNIFRTFQRMSAIKSFTVKFSNNCFSMFDWAKKLIQIISNLIGLTPFTNLELFLFYSFAFPLSILVFVSTVIPNFHLYNHLSLFVVITFFGIGIGSIGGNLSDVLIFTIIPAAIFIIYMVYYYCPVHCHRRVGNSTDACCFYNTCDCCEISVNFWFSKPLFAGCFFFLIISAPISYYKGLLWIYLPAITTTIIIISFIREYVVYKCKDIDDEIEFERSAGNVILFLINFLNLLLIPSIENFGELIQGKYKTNWNIISSFVVNSLVLPIAITIIMVISNYYKIAIKYKEVDFGFNFYCLIELVDTVRQISYAIVAALDILWACIGIEIFWIILIIVVRPYRNISDYSLAFGNSLVLLISNGAALYCDMNDTASFSFGITLFFVILACIPAVVSIYLFFIFDFQVYFDDDEDVDLDEYEDFLIGIGLIASPICFLFLGIFLATILRSTYE</sequence>
<name>A0ABR2KM71_9EUKA</name>
<evidence type="ECO:0000313" key="2">
    <source>
        <dbReference type="EMBL" id="KAK8892166.1"/>
    </source>
</evidence>
<keyword evidence="1" id="KW-0472">Membrane</keyword>
<feature type="transmembrane region" description="Helical" evidence="1">
    <location>
        <begin position="410"/>
        <end position="432"/>
    </location>
</feature>
<dbReference type="EMBL" id="JAPFFF010000004">
    <property type="protein sequence ID" value="KAK8892166.1"/>
    <property type="molecule type" value="Genomic_DNA"/>
</dbReference>